<organism evidence="10 11">
    <name type="scientific">Thlaspi arvense</name>
    <name type="common">Field penny-cress</name>
    <dbReference type="NCBI Taxonomy" id="13288"/>
    <lineage>
        <taxon>Eukaryota</taxon>
        <taxon>Viridiplantae</taxon>
        <taxon>Streptophyta</taxon>
        <taxon>Embryophyta</taxon>
        <taxon>Tracheophyta</taxon>
        <taxon>Spermatophyta</taxon>
        <taxon>Magnoliopsida</taxon>
        <taxon>eudicotyledons</taxon>
        <taxon>Gunneridae</taxon>
        <taxon>Pentapetalae</taxon>
        <taxon>rosids</taxon>
        <taxon>malvids</taxon>
        <taxon>Brassicales</taxon>
        <taxon>Brassicaceae</taxon>
        <taxon>Thlaspideae</taxon>
        <taxon>Thlaspi</taxon>
    </lineage>
</organism>
<dbReference type="SUPFAM" id="SSF81382">
    <property type="entry name" value="Skp1 dimerisation domain-like"/>
    <property type="match status" value="1"/>
</dbReference>
<dbReference type="InterPro" id="IPR001232">
    <property type="entry name" value="SKP1-like"/>
</dbReference>
<dbReference type="Gene3D" id="3.30.710.10">
    <property type="entry name" value="Potassium Channel Kv1.1, Chain A"/>
    <property type="match status" value="1"/>
</dbReference>
<evidence type="ECO:0000259" key="9">
    <source>
        <dbReference type="Pfam" id="PF03931"/>
    </source>
</evidence>
<proteinExistence type="inferred from homology"/>
<dbReference type="FunFam" id="3.30.710.10:FF:000170">
    <property type="entry name" value="SKP1-like protein 5"/>
    <property type="match status" value="1"/>
</dbReference>
<evidence type="ECO:0000256" key="7">
    <source>
        <dbReference type="PIRNR" id="PIRNR028729"/>
    </source>
</evidence>
<dbReference type="Pfam" id="PF03931">
    <property type="entry name" value="Skp1_POZ"/>
    <property type="match status" value="1"/>
</dbReference>
<protein>
    <recommendedName>
        <fullName evidence="7">SKP1-like protein</fullName>
    </recommendedName>
</protein>
<reference evidence="10 11" key="1">
    <citation type="submission" date="2022-03" db="EMBL/GenBank/DDBJ databases">
        <authorList>
            <person name="Nunn A."/>
            <person name="Chopra R."/>
            <person name="Nunn A."/>
            <person name="Contreras Garrido A."/>
        </authorList>
    </citation>
    <scope>NUCLEOTIDE SEQUENCE [LARGE SCALE GENOMIC DNA]</scope>
</reference>
<gene>
    <name evidence="10" type="ORF">TAV2_LOCUS17954</name>
</gene>
<dbReference type="SUPFAM" id="SSF54695">
    <property type="entry name" value="POZ domain"/>
    <property type="match status" value="1"/>
</dbReference>
<dbReference type="InterPro" id="IPR016073">
    <property type="entry name" value="Skp1_comp_POZ"/>
</dbReference>
<dbReference type="InterPro" id="IPR011333">
    <property type="entry name" value="SKP1/BTB/POZ_sf"/>
</dbReference>
<dbReference type="GO" id="GO:0016567">
    <property type="term" value="P:protein ubiquitination"/>
    <property type="evidence" value="ECO:0007669"/>
    <property type="project" value="UniProtKB-UniRule"/>
</dbReference>
<evidence type="ECO:0000256" key="2">
    <source>
        <dbReference type="ARBA" id="ARBA00004906"/>
    </source>
</evidence>
<comment type="function">
    <text evidence="6 7">Involved in ubiquitination and subsequent proteasomal degradation of target proteins. Together with CUL1, RBX1 and a F-box protein, it forms a SCF E3 ubiquitin ligase complex. The functional specificity of this complex depends on the type of F-box protein. In the SCF complex, it serves as an adapter that links the F-box protein to CUL1.</text>
</comment>
<dbReference type="CDD" id="cd18322">
    <property type="entry name" value="BTB_POZ_SKP1"/>
    <property type="match status" value="1"/>
</dbReference>
<evidence type="ECO:0000256" key="3">
    <source>
        <dbReference type="ARBA" id="ARBA00009993"/>
    </source>
</evidence>
<feature type="domain" description="SKP1 component dimerisation" evidence="8">
    <location>
        <begin position="103"/>
        <end position="150"/>
    </location>
</feature>
<dbReference type="InterPro" id="IPR016897">
    <property type="entry name" value="SKP1"/>
</dbReference>
<evidence type="ECO:0000259" key="8">
    <source>
        <dbReference type="Pfam" id="PF01466"/>
    </source>
</evidence>
<dbReference type="GO" id="GO:0009867">
    <property type="term" value="P:jasmonic acid mediated signaling pathway"/>
    <property type="evidence" value="ECO:0007669"/>
    <property type="project" value="UniProtKB-ARBA"/>
</dbReference>
<evidence type="ECO:0000256" key="4">
    <source>
        <dbReference type="ARBA" id="ARBA00022786"/>
    </source>
</evidence>
<evidence type="ECO:0000256" key="6">
    <source>
        <dbReference type="ARBA" id="ARBA00054396"/>
    </source>
</evidence>
<comment type="pathway">
    <text evidence="2 7">Protein modification; protein ubiquitination.</text>
</comment>
<dbReference type="GO" id="GO:0005634">
    <property type="term" value="C:nucleus"/>
    <property type="evidence" value="ECO:0007669"/>
    <property type="project" value="UniProtKB-SubCell"/>
</dbReference>
<evidence type="ECO:0000313" key="11">
    <source>
        <dbReference type="Proteomes" id="UP000836841"/>
    </source>
</evidence>
<keyword evidence="11" id="KW-1185">Reference proteome</keyword>
<dbReference type="SMART" id="SM00512">
    <property type="entry name" value="Skp1"/>
    <property type="match status" value="1"/>
</dbReference>
<sequence length="152" mass="16933">MSTKKIVLKCSDGETFEVDEAVALQSQTIAHLVEDDCAGDEIPLANVTGEVLSKVMEYCKKHADGGGSSSEEDLKKWDAEFMQIDQSTIFELILASNYLNIESLLALTCQTIADMIAACKTAEEVRAKFGIENDFTPEEEEEVRRENQWAFE</sequence>
<dbReference type="PIRSF" id="PIRSF028729">
    <property type="entry name" value="E3_ubiquit_lig_SCF_Skp"/>
    <property type="match status" value="1"/>
</dbReference>
<name>A0AAU9SCH8_THLAR</name>
<dbReference type="Proteomes" id="UP000836841">
    <property type="component" value="Chromosome 5"/>
</dbReference>
<dbReference type="InterPro" id="IPR016072">
    <property type="entry name" value="Skp1_comp_dimer"/>
</dbReference>
<comment type="subcellular location">
    <subcellularLocation>
        <location evidence="1">Nucleus</location>
    </subcellularLocation>
</comment>
<evidence type="ECO:0000256" key="1">
    <source>
        <dbReference type="ARBA" id="ARBA00004123"/>
    </source>
</evidence>
<keyword evidence="4 7" id="KW-0833">Ubl conjugation pathway</keyword>
<keyword evidence="5" id="KW-0539">Nucleus</keyword>
<dbReference type="InterPro" id="IPR036296">
    <property type="entry name" value="SKP1-like_dim_sf"/>
</dbReference>
<comment type="similarity">
    <text evidence="3 7">Belongs to the SKP1 family.</text>
</comment>
<dbReference type="EMBL" id="OU466861">
    <property type="protein sequence ID" value="CAH2063459.1"/>
    <property type="molecule type" value="Genomic_DNA"/>
</dbReference>
<evidence type="ECO:0000313" key="10">
    <source>
        <dbReference type="EMBL" id="CAH2063459.1"/>
    </source>
</evidence>
<dbReference type="Pfam" id="PF01466">
    <property type="entry name" value="Skp1"/>
    <property type="match status" value="1"/>
</dbReference>
<evidence type="ECO:0000256" key="5">
    <source>
        <dbReference type="ARBA" id="ARBA00023242"/>
    </source>
</evidence>
<feature type="domain" description="SKP1 component POZ" evidence="9">
    <location>
        <begin position="4"/>
        <end position="63"/>
    </location>
</feature>
<dbReference type="AlphaFoldDB" id="A0AAU9SCH8"/>
<accession>A0AAU9SCH8</accession>
<comment type="subunit">
    <text evidence="7">Part of a SCF (SKP1-cullin-F-box) protein ligase complex.</text>
</comment>
<dbReference type="PANTHER" id="PTHR11165">
    <property type="entry name" value="SKP1"/>
    <property type="match status" value="1"/>
</dbReference>
<dbReference type="GO" id="GO:0006511">
    <property type="term" value="P:ubiquitin-dependent protein catabolic process"/>
    <property type="evidence" value="ECO:0007669"/>
    <property type="project" value="InterPro"/>
</dbReference>